<dbReference type="InterPro" id="IPR029058">
    <property type="entry name" value="AB_hydrolase_fold"/>
</dbReference>
<keyword evidence="1 3" id="KW-0378">Hydrolase</keyword>
<dbReference type="EMBL" id="JAIQZJ010000001">
    <property type="protein sequence ID" value="MBZ5736626.1"/>
    <property type="molecule type" value="Genomic_DNA"/>
</dbReference>
<evidence type="ECO:0000313" key="3">
    <source>
        <dbReference type="EMBL" id="MBZ5736626.1"/>
    </source>
</evidence>
<dbReference type="SUPFAM" id="SSF53474">
    <property type="entry name" value="alpha/beta-Hydrolases"/>
    <property type="match status" value="1"/>
</dbReference>
<dbReference type="PANTHER" id="PTHR46118">
    <property type="entry name" value="PROTEIN ABHD11"/>
    <property type="match status" value="1"/>
</dbReference>
<dbReference type="PANTHER" id="PTHR46118:SF4">
    <property type="entry name" value="PROTEIN ABHD11"/>
    <property type="match status" value="1"/>
</dbReference>
<dbReference type="PRINTS" id="PR00111">
    <property type="entry name" value="ABHYDROLASE"/>
</dbReference>
<name>A0ABS7U7A0_9ACTN</name>
<evidence type="ECO:0000313" key="4">
    <source>
        <dbReference type="Proteomes" id="UP000780875"/>
    </source>
</evidence>
<evidence type="ECO:0000256" key="1">
    <source>
        <dbReference type="ARBA" id="ARBA00022801"/>
    </source>
</evidence>
<gene>
    <name evidence="3" type="ORF">K8U61_00525</name>
</gene>
<reference evidence="3 4" key="1">
    <citation type="submission" date="2021-09" db="EMBL/GenBank/DDBJ databases">
        <title>Whole genome sequence of Nocardioides sp. GBK3QG-3.</title>
        <authorList>
            <person name="Tuo L."/>
        </authorList>
    </citation>
    <scope>NUCLEOTIDE SEQUENCE [LARGE SCALE GENOMIC DNA]</scope>
    <source>
        <strain evidence="3 4">GBK3QG-3</strain>
    </source>
</reference>
<dbReference type="GO" id="GO:0016787">
    <property type="term" value="F:hydrolase activity"/>
    <property type="evidence" value="ECO:0007669"/>
    <property type="project" value="UniProtKB-KW"/>
</dbReference>
<dbReference type="Gene3D" id="3.40.50.1820">
    <property type="entry name" value="alpha/beta hydrolase"/>
    <property type="match status" value="1"/>
</dbReference>
<accession>A0ABS7U7A0</accession>
<dbReference type="InterPro" id="IPR000073">
    <property type="entry name" value="AB_hydrolase_1"/>
</dbReference>
<feature type="domain" description="AB hydrolase-1" evidence="2">
    <location>
        <begin position="16"/>
        <end position="248"/>
    </location>
</feature>
<comment type="caution">
    <text evidence="3">The sequence shown here is derived from an EMBL/GenBank/DDBJ whole genome shotgun (WGS) entry which is preliminary data.</text>
</comment>
<organism evidence="3 4">
    <name type="scientific">Nocardioides mangrovi</name>
    <dbReference type="NCBI Taxonomy" id="2874580"/>
    <lineage>
        <taxon>Bacteria</taxon>
        <taxon>Bacillati</taxon>
        <taxon>Actinomycetota</taxon>
        <taxon>Actinomycetes</taxon>
        <taxon>Propionibacteriales</taxon>
        <taxon>Nocardioidaceae</taxon>
        <taxon>Nocardioides</taxon>
    </lineage>
</organism>
<keyword evidence="4" id="KW-1185">Reference proteome</keyword>
<sequence length="261" mass="29140">MREQGLHTTTLGARGPLVAFCHGLFGQGKNWTSIAKAVAEDHRVLLVDMPHHGRSTWPDHFDYVDVADRVAELFDPEDPVALVGHSMGGKAAMVLALRHPELVERLCVVDVSPVDYESASEFAGYIRAMLALDLTTIERRSDADAALADAVRSPTVRSFLLQNLRREDDGTWSWQPNLEVLGRDIAALSGWPEDRLAGAAPYDGRTLWINGETSDYVRPDYVAAMDRWFPRNRRVTIKGAGHWVHSEQPAVFTEVLRRFLA</sequence>
<protein>
    <submittedName>
        <fullName evidence="3">Alpha/beta fold hydrolase</fullName>
    </submittedName>
</protein>
<proteinExistence type="predicted"/>
<evidence type="ECO:0000259" key="2">
    <source>
        <dbReference type="Pfam" id="PF00561"/>
    </source>
</evidence>
<dbReference type="Pfam" id="PF00561">
    <property type="entry name" value="Abhydrolase_1"/>
    <property type="match status" value="1"/>
</dbReference>
<dbReference type="Proteomes" id="UP000780875">
    <property type="component" value="Unassembled WGS sequence"/>
</dbReference>